<evidence type="ECO:0000313" key="1">
    <source>
        <dbReference type="EMBL" id="ORE07274.1"/>
    </source>
</evidence>
<sequence>LDCSPTNRERELDLDRPETVIEVSTRGTLHSDNWYLQLVERPMSRSYHLLDNG</sequence>
<protein>
    <submittedName>
        <fullName evidence="1">Uncharacterized protein</fullName>
    </submittedName>
</protein>
<organism evidence="1">
    <name type="scientific">Rhizopus microsporus var. microsporus</name>
    <dbReference type="NCBI Taxonomy" id="86635"/>
    <lineage>
        <taxon>Eukaryota</taxon>
        <taxon>Fungi</taxon>
        <taxon>Fungi incertae sedis</taxon>
        <taxon>Mucoromycota</taxon>
        <taxon>Mucoromycotina</taxon>
        <taxon>Mucoromycetes</taxon>
        <taxon>Mucorales</taxon>
        <taxon>Mucorineae</taxon>
        <taxon>Rhizopodaceae</taxon>
        <taxon>Rhizopus</taxon>
    </lineage>
</organism>
<proteinExistence type="predicted"/>
<accession>A0A1X0R5J4</accession>
<reference evidence="1" key="1">
    <citation type="journal article" date="2016" name="Proc. Natl. Acad. Sci. U.S.A.">
        <title>Lipid metabolic changes in an early divergent fungus govern the establishment of a mutualistic symbiosis with endobacteria.</title>
        <authorList>
            <person name="Lastovetsky O.A."/>
            <person name="Gaspar M.L."/>
            <person name="Mondo S.J."/>
            <person name="LaButti K.M."/>
            <person name="Sandor L."/>
            <person name="Grigoriev I.V."/>
            <person name="Henry S.A."/>
            <person name="Pawlowska T.E."/>
        </authorList>
    </citation>
    <scope>NUCLEOTIDE SEQUENCE [LARGE SCALE GENOMIC DNA]</scope>
    <source>
        <strain evidence="1">ATCC 52814</strain>
    </source>
</reference>
<dbReference type="AlphaFoldDB" id="A0A1X0R5J4"/>
<dbReference type="EMBL" id="KV921907">
    <property type="protein sequence ID" value="ORE07274.1"/>
    <property type="molecule type" value="Genomic_DNA"/>
</dbReference>
<name>A0A1X0R5J4_RHIZD</name>
<gene>
    <name evidence="1" type="ORF">BCV72DRAFT_205879</name>
</gene>
<dbReference type="Proteomes" id="UP000242414">
    <property type="component" value="Unassembled WGS sequence"/>
</dbReference>
<feature type="non-terminal residue" evidence="1">
    <location>
        <position position="1"/>
    </location>
</feature>
<dbReference type="VEuPathDB" id="FungiDB:BCV72DRAFT_205879"/>